<feature type="region of interest" description="Disordered" evidence="1">
    <location>
        <begin position="84"/>
        <end position="107"/>
    </location>
</feature>
<protein>
    <submittedName>
        <fullName evidence="3">Uncharacterized protein</fullName>
    </submittedName>
</protein>
<keyword evidence="2" id="KW-0812">Transmembrane</keyword>
<dbReference type="AlphaFoldDB" id="A0ABD2JWS3"/>
<feature type="compositionally biased region" description="Low complexity" evidence="1">
    <location>
        <begin position="508"/>
        <end position="518"/>
    </location>
</feature>
<organism evidence="3 4">
    <name type="scientific">Heterodera schachtii</name>
    <name type="common">Sugarbeet cyst nematode worm</name>
    <name type="synonym">Tylenchus schachtii</name>
    <dbReference type="NCBI Taxonomy" id="97005"/>
    <lineage>
        <taxon>Eukaryota</taxon>
        <taxon>Metazoa</taxon>
        <taxon>Ecdysozoa</taxon>
        <taxon>Nematoda</taxon>
        <taxon>Chromadorea</taxon>
        <taxon>Rhabditida</taxon>
        <taxon>Tylenchina</taxon>
        <taxon>Tylenchomorpha</taxon>
        <taxon>Tylenchoidea</taxon>
        <taxon>Heteroderidae</taxon>
        <taxon>Heteroderinae</taxon>
        <taxon>Heterodera</taxon>
    </lineage>
</organism>
<feature type="transmembrane region" description="Helical" evidence="2">
    <location>
        <begin position="46"/>
        <end position="72"/>
    </location>
</feature>
<keyword evidence="4" id="KW-1185">Reference proteome</keyword>
<feature type="region of interest" description="Disordered" evidence="1">
    <location>
        <begin position="182"/>
        <end position="225"/>
    </location>
</feature>
<keyword evidence="2" id="KW-1133">Transmembrane helix</keyword>
<proteinExistence type="predicted"/>
<reference evidence="3 4" key="1">
    <citation type="submission" date="2024-10" db="EMBL/GenBank/DDBJ databases">
        <authorList>
            <person name="Kim D."/>
        </authorList>
    </citation>
    <scope>NUCLEOTIDE SEQUENCE [LARGE SCALE GENOMIC DNA]</scope>
    <source>
        <strain evidence="3">Taebaek</strain>
    </source>
</reference>
<evidence type="ECO:0000313" key="4">
    <source>
        <dbReference type="Proteomes" id="UP001620645"/>
    </source>
</evidence>
<keyword evidence="2" id="KW-0472">Membrane</keyword>
<feature type="compositionally biased region" description="Polar residues" evidence="1">
    <location>
        <begin position="190"/>
        <end position="205"/>
    </location>
</feature>
<gene>
    <name evidence="3" type="ORF">niasHS_006341</name>
</gene>
<evidence type="ECO:0000256" key="1">
    <source>
        <dbReference type="SAM" id="MobiDB-lite"/>
    </source>
</evidence>
<comment type="caution">
    <text evidence="3">The sequence shown here is derived from an EMBL/GenBank/DDBJ whole genome shotgun (WGS) entry which is preliminary data.</text>
</comment>
<evidence type="ECO:0000313" key="3">
    <source>
        <dbReference type="EMBL" id="KAL3094990.1"/>
    </source>
</evidence>
<name>A0ABD2JWS3_HETSC</name>
<dbReference type="Proteomes" id="UP001620645">
    <property type="component" value="Unassembled WGS sequence"/>
</dbReference>
<accession>A0ABD2JWS3</accession>
<dbReference type="EMBL" id="JBICCN010000085">
    <property type="protein sequence ID" value="KAL3094990.1"/>
    <property type="molecule type" value="Genomic_DNA"/>
</dbReference>
<feature type="compositionally biased region" description="Basic residues" evidence="1">
    <location>
        <begin position="85"/>
        <end position="98"/>
    </location>
</feature>
<feature type="region of interest" description="Disordered" evidence="1">
    <location>
        <begin position="483"/>
        <end position="571"/>
    </location>
</feature>
<evidence type="ECO:0000256" key="2">
    <source>
        <dbReference type="SAM" id="Phobius"/>
    </source>
</evidence>
<feature type="region of interest" description="Disordered" evidence="1">
    <location>
        <begin position="286"/>
        <end position="315"/>
    </location>
</feature>
<sequence>MFLIKSLSCPIGIFYLSPILRAAVSVQTPSPLPATIILLSSSSSTTIVLSVLVLFGGVAGGVAAVVLAAYVWKWCRRTTTAQHKNNSKCRGARRHRWRSGSGDSRFRPTFAPSSAHSTIVLAPRQCQEPLIRHFQQRQLSHRSVDSNKTLTSMDGTKCLMEELAMDTKKLAKLFPMIKPKPDSKSYGQMVDQQQQTETVDSSNAGQKRHRLTARHSEKEGDETMLNVPTPLCSIERGTQTSPRPLPPVAAVSISAQATTKVTAAVPPPPPTPAARRTVAINTVRQQRGTVEEQNGQEDDDVINTKHGQNGNQNRHHRVHYVNDDDEADEEQQRQQRQRAKWRERVVEIVAQRQQHQSVPQQRHHFAKMGQQKWPMMPPKPTPNLTIMAQQQNERRKSHFGTKTRSFEERPSGPQPRIAWRHARSNQFVAQEWAEMGQKPYNNYPQNIGIRIAGIRRPLPFPAPPPRRPRHAHLQRFFRSADIASSTSDAEEEQQHQQQLPNVGCGGCSSSSSSSSSSSTTMPTMEEGRRMGSVAAAPFLRDARNSSRRLYRSVDDEGEDDYSSDYGDRNRHRYGRRGMALIRGDQQQQHDVHQYQHQRRFLPDLPTSSRTMRTQMEEQQFSAPSSVPRPLQYNNNNNNSTAWRYYRVPPTSRRAVAEPPLPPLARFNSLKRVAVAPLRRDFSVDRRTESLFRHFVRPDPFEIL</sequence>
<feature type="region of interest" description="Disordered" evidence="1">
    <location>
        <begin position="395"/>
        <end position="416"/>
    </location>
</feature>